<keyword evidence="3" id="KW-1185">Reference proteome</keyword>
<evidence type="ECO:0000313" key="3">
    <source>
        <dbReference type="Proteomes" id="UP001243623"/>
    </source>
</evidence>
<protein>
    <submittedName>
        <fullName evidence="2">Uncharacterized protein</fullName>
    </submittedName>
</protein>
<proteinExistence type="predicted"/>
<name>A0A9Y2ET05_9FIRM</name>
<reference evidence="2" key="1">
    <citation type="submission" date="2023-03" db="EMBL/GenBank/DDBJ databases">
        <title>Selenobaculum gbiensis gen. nov. sp. nov., a new bacterium isolated from the gut microbiota of IBD patient.</title>
        <authorList>
            <person name="Yeo S."/>
            <person name="Park H."/>
            <person name="Huh C.S."/>
        </authorList>
    </citation>
    <scope>NUCLEOTIDE SEQUENCE</scope>
    <source>
        <strain evidence="2">ICN-92133</strain>
    </source>
</reference>
<dbReference type="KEGG" id="sgbi:P3F81_01265"/>
<feature type="region of interest" description="Disordered" evidence="1">
    <location>
        <begin position="1"/>
        <end position="33"/>
    </location>
</feature>
<evidence type="ECO:0000256" key="1">
    <source>
        <dbReference type="SAM" id="MobiDB-lite"/>
    </source>
</evidence>
<gene>
    <name evidence="2" type="ORF">P3F81_01265</name>
</gene>
<dbReference type="RefSeq" id="WP_147667094.1">
    <property type="nucleotide sequence ID" value="NZ_CP120678.1"/>
</dbReference>
<evidence type="ECO:0000313" key="2">
    <source>
        <dbReference type="EMBL" id="WIW70981.1"/>
    </source>
</evidence>
<accession>A0A9Y2ET05</accession>
<dbReference type="AlphaFoldDB" id="A0A9Y2ET05"/>
<sequence>MMNQNQEKTSLVKPVQQSNTNQHIAQPANSAGSAAVYNHRRADDYDMTKLNALENKITNRQKEINYQVNYTRAPEIRLQGQALELKEQEVYQMQDRLLLKEKMQEDLLKKANPVSDSSSNHEESLRIANQELETDEKDEKAQDNVADEF</sequence>
<dbReference type="EMBL" id="CP120678">
    <property type="protein sequence ID" value="WIW70981.1"/>
    <property type="molecule type" value="Genomic_DNA"/>
</dbReference>
<feature type="compositionally biased region" description="Polar residues" evidence="1">
    <location>
        <begin position="1"/>
        <end position="32"/>
    </location>
</feature>
<organism evidence="2 3">
    <name type="scientific">Selenobaculum gibii</name>
    <dbReference type="NCBI Taxonomy" id="3054208"/>
    <lineage>
        <taxon>Bacteria</taxon>
        <taxon>Bacillati</taxon>
        <taxon>Bacillota</taxon>
        <taxon>Negativicutes</taxon>
        <taxon>Selenomonadales</taxon>
        <taxon>Selenomonadaceae</taxon>
        <taxon>Selenobaculum</taxon>
    </lineage>
</organism>
<feature type="region of interest" description="Disordered" evidence="1">
    <location>
        <begin position="109"/>
        <end position="149"/>
    </location>
</feature>
<dbReference type="Proteomes" id="UP001243623">
    <property type="component" value="Chromosome"/>
</dbReference>